<feature type="region of interest" description="Disordered" evidence="1">
    <location>
        <begin position="389"/>
        <end position="411"/>
    </location>
</feature>
<feature type="region of interest" description="Disordered" evidence="1">
    <location>
        <begin position="189"/>
        <end position="211"/>
    </location>
</feature>
<dbReference type="EMBL" id="JAGRRH010000023">
    <property type="protein sequence ID" value="KAG7343908.1"/>
    <property type="molecule type" value="Genomic_DNA"/>
</dbReference>
<feature type="transmembrane region" description="Helical" evidence="2">
    <location>
        <begin position="264"/>
        <end position="287"/>
    </location>
</feature>
<dbReference type="Pfam" id="PF04749">
    <property type="entry name" value="PLAC8"/>
    <property type="match status" value="1"/>
</dbReference>
<dbReference type="AlphaFoldDB" id="A0A9K3KJD8"/>
<sequence length="429" mass="47211">MYHRRQSPSQSPSSSTIESESVSSCNSSSTCPSLRSSSSSPCRRHHRTATSVPLIPSPRKDSSTMTVEVKAPATLSEGVVFWATMPRGCKKPTSSSFPVRVPIGGVESGQTWRVPIMTEDHEGFSDDTEDFEYKYGQWRDGLFSCFRHGLCHPHICNAWLCPQILLGQLLVRMKMTRIVHNPFQKINNTDNSVSGASDDNNHNNNINNPSSQAAASSIQSVFRKIMVLAVLLSLYDATVAPPLFDLQMEEDTGELTVVRGIGFPMWHQILYLLLSLPMTVWGIIVVVRLRAAIRHKHNIPPGRLGQCEDFLCVCCCNCCVMSQMARQTADYDGEEPASCCSPNGIRIVNKKADCHDDFNEEGCIDEGLLCSPISFETLSSFSSGTSTMSSSSSHTTANSPQRIQFNDNNDDNITDSTSSHSLLFVATIV</sequence>
<organism evidence="3 4">
    <name type="scientific">Nitzschia inconspicua</name>
    <dbReference type="NCBI Taxonomy" id="303405"/>
    <lineage>
        <taxon>Eukaryota</taxon>
        <taxon>Sar</taxon>
        <taxon>Stramenopiles</taxon>
        <taxon>Ochrophyta</taxon>
        <taxon>Bacillariophyta</taxon>
        <taxon>Bacillariophyceae</taxon>
        <taxon>Bacillariophycidae</taxon>
        <taxon>Bacillariales</taxon>
        <taxon>Bacillariaceae</taxon>
        <taxon>Nitzschia</taxon>
    </lineage>
</organism>
<reference evidence="3" key="2">
    <citation type="submission" date="2021-04" db="EMBL/GenBank/DDBJ databases">
        <authorList>
            <person name="Podell S."/>
        </authorList>
    </citation>
    <scope>NUCLEOTIDE SEQUENCE</scope>
    <source>
        <strain evidence="3">Hildebrandi</strain>
    </source>
</reference>
<gene>
    <name evidence="3" type="ORF">IV203_021916</name>
</gene>
<feature type="region of interest" description="Disordered" evidence="1">
    <location>
        <begin position="1"/>
        <end position="65"/>
    </location>
</feature>
<keyword evidence="2" id="KW-0812">Transmembrane</keyword>
<dbReference type="InterPro" id="IPR006461">
    <property type="entry name" value="PLAC_motif_containing"/>
</dbReference>
<reference evidence="3" key="1">
    <citation type="journal article" date="2021" name="Sci. Rep.">
        <title>Diploid genomic architecture of Nitzschia inconspicua, an elite biomass production diatom.</title>
        <authorList>
            <person name="Oliver A."/>
            <person name="Podell S."/>
            <person name="Pinowska A."/>
            <person name="Traller J.C."/>
            <person name="Smith S.R."/>
            <person name="McClure R."/>
            <person name="Beliaev A."/>
            <person name="Bohutskyi P."/>
            <person name="Hill E.A."/>
            <person name="Rabines A."/>
            <person name="Zheng H."/>
            <person name="Allen L.Z."/>
            <person name="Kuo A."/>
            <person name="Grigoriev I.V."/>
            <person name="Allen A.E."/>
            <person name="Hazlebeck D."/>
            <person name="Allen E.E."/>
        </authorList>
    </citation>
    <scope>NUCLEOTIDE SEQUENCE</scope>
    <source>
        <strain evidence="3">Hildebrandi</strain>
    </source>
</reference>
<protein>
    <submittedName>
        <fullName evidence="3">PLAC8 family domain containing protein</fullName>
    </submittedName>
</protein>
<feature type="compositionally biased region" description="Low complexity" evidence="1">
    <location>
        <begin position="389"/>
        <end position="399"/>
    </location>
</feature>
<proteinExistence type="predicted"/>
<dbReference type="Proteomes" id="UP000693970">
    <property type="component" value="Unassembled WGS sequence"/>
</dbReference>
<comment type="caution">
    <text evidence="3">The sequence shown here is derived from an EMBL/GenBank/DDBJ whole genome shotgun (WGS) entry which is preliminary data.</text>
</comment>
<keyword evidence="2" id="KW-1133">Transmembrane helix</keyword>
<evidence type="ECO:0000256" key="1">
    <source>
        <dbReference type="SAM" id="MobiDB-lite"/>
    </source>
</evidence>
<evidence type="ECO:0000256" key="2">
    <source>
        <dbReference type="SAM" id="Phobius"/>
    </source>
</evidence>
<name>A0A9K3KJD8_9STRA</name>
<evidence type="ECO:0000313" key="3">
    <source>
        <dbReference type="EMBL" id="KAG7343908.1"/>
    </source>
</evidence>
<evidence type="ECO:0000313" key="4">
    <source>
        <dbReference type="Proteomes" id="UP000693970"/>
    </source>
</evidence>
<keyword evidence="2" id="KW-0472">Membrane</keyword>
<accession>A0A9K3KJD8</accession>
<keyword evidence="4" id="KW-1185">Reference proteome</keyword>
<feature type="compositionally biased region" description="Low complexity" evidence="1">
    <location>
        <begin position="194"/>
        <end position="211"/>
    </location>
</feature>
<feature type="compositionally biased region" description="Low complexity" evidence="1">
    <location>
        <begin position="7"/>
        <end position="41"/>
    </location>
</feature>